<feature type="compositionally biased region" description="Low complexity" evidence="2">
    <location>
        <begin position="577"/>
        <end position="596"/>
    </location>
</feature>
<reference evidence="3" key="1">
    <citation type="journal article" date="2020" name="Stud. Mycol.">
        <title>101 Dothideomycetes genomes: a test case for predicting lifestyles and emergence of pathogens.</title>
        <authorList>
            <person name="Haridas S."/>
            <person name="Albert R."/>
            <person name="Binder M."/>
            <person name="Bloem J."/>
            <person name="Labutti K."/>
            <person name="Salamov A."/>
            <person name="Andreopoulos B."/>
            <person name="Baker S."/>
            <person name="Barry K."/>
            <person name="Bills G."/>
            <person name="Bluhm B."/>
            <person name="Cannon C."/>
            <person name="Castanera R."/>
            <person name="Culley D."/>
            <person name="Daum C."/>
            <person name="Ezra D."/>
            <person name="Gonzalez J."/>
            <person name="Henrissat B."/>
            <person name="Kuo A."/>
            <person name="Liang C."/>
            <person name="Lipzen A."/>
            <person name="Lutzoni F."/>
            <person name="Magnuson J."/>
            <person name="Mondo S."/>
            <person name="Nolan M."/>
            <person name="Ohm R."/>
            <person name="Pangilinan J."/>
            <person name="Park H.-J."/>
            <person name="Ramirez L."/>
            <person name="Alfaro M."/>
            <person name="Sun H."/>
            <person name="Tritt A."/>
            <person name="Yoshinaga Y."/>
            <person name="Zwiers L.-H."/>
            <person name="Turgeon B."/>
            <person name="Goodwin S."/>
            <person name="Spatafora J."/>
            <person name="Crous P."/>
            <person name="Grigoriev I."/>
        </authorList>
    </citation>
    <scope>NUCLEOTIDE SEQUENCE</scope>
    <source>
        <strain evidence="3">CBS 161.51</strain>
    </source>
</reference>
<feature type="compositionally biased region" description="Polar residues" evidence="2">
    <location>
        <begin position="70"/>
        <end position="93"/>
    </location>
</feature>
<keyword evidence="4" id="KW-1185">Reference proteome</keyword>
<dbReference type="Proteomes" id="UP000800038">
    <property type="component" value="Unassembled WGS sequence"/>
</dbReference>
<dbReference type="AlphaFoldDB" id="A0A6A5SKX3"/>
<accession>A0A6A5SKX3</accession>
<name>A0A6A5SKX3_9PLEO</name>
<dbReference type="OrthoDB" id="3690840at2759"/>
<feature type="region of interest" description="Disordered" evidence="2">
    <location>
        <begin position="229"/>
        <end position="249"/>
    </location>
</feature>
<gene>
    <name evidence="3" type="ORF">EJ02DRAFT_437447</name>
</gene>
<organism evidence="3 4">
    <name type="scientific">Clathrospora elynae</name>
    <dbReference type="NCBI Taxonomy" id="706981"/>
    <lineage>
        <taxon>Eukaryota</taxon>
        <taxon>Fungi</taxon>
        <taxon>Dikarya</taxon>
        <taxon>Ascomycota</taxon>
        <taxon>Pezizomycotina</taxon>
        <taxon>Dothideomycetes</taxon>
        <taxon>Pleosporomycetidae</taxon>
        <taxon>Pleosporales</taxon>
        <taxon>Diademaceae</taxon>
        <taxon>Clathrospora</taxon>
    </lineage>
</organism>
<feature type="compositionally biased region" description="Acidic residues" evidence="2">
    <location>
        <begin position="606"/>
        <end position="624"/>
    </location>
</feature>
<feature type="compositionally biased region" description="Basic and acidic residues" evidence="2">
    <location>
        <begin position="625"/>
        <end position="650"/>
    </location>
</feature>
<feature type="region of interest" description="Disordered" evidence="2">
    <location>
        <begin position="55"/>
        <end position="194"/>
    </location>
</feature>
<feature type="coiled-coil region" evidence="1">
    <location>
        <begin position="19"/>
        <end position="50"/>
    </location>
</feature>
<keyword evidence="1" id="KW-0175">Coiled coil</keyword>
<feature type="compositionally biased region" description="Polar residues" evidence="2">
    <location>
        <begin position="441"/>
        <end position="457"/>
    </location>
</feature>
<feature type="region of interest" description="Disordered" evidence="2">
    <location>
        <begin position="438"/>
        <end position="768"/>
    </location>
</feature>
<feature type="compositionally biased region" description="Basic and acidic residues" evidence="2">
    <location>
        <begin position="459"/>
        <end position="469"/>
    </location>
</feature>
<evidence type="ECO:0000313" key="3">
    <source>
        <dbReference type="EMBL" id="KAF1937997.1"/>
    </source>
</evidence>
<sequence length="828" mass="88832">MAPTSANTGPANKQWLALRRKHDTELSSFQQQFEEAKDRLLRNVANLRAEILARHAKEEKVLGGKANGGAKTSQHGNANNPAALSTRGSGAQKKTNRKVTATPAKTPIPRLTTSRAQTQSEKTPIPSSKATQAQLASRPAHSKSPVTYIDLCSSDDDEPGKLQKKSAPAPVATQAPQPQPTSSKTVEPPASSIPSANLELFGNIANTSWSNPEVSRLKREESVLGQRAVRPFTPPSPYTSRTTVPGTSSPDFAQRASTIALSFQPATVISPHHGFGSQAPSNPFTSSALQGQDRSTITRFGAQKSPFAASASQQRLGQYQALISQPLTAQAPQKNKSTAQVPSSSNIASWVTPTISSFQGLGMQRQTLMAPYVSTPPTSQNNGSPLDDFASWRAPPQASGVAPQSQQSMFRGIGQPSAAKQTSFHGLLLEDGIQARLSDSDAMTTSQREQTSGSNSMIKPDDQDAHIDEDPQTPPKSASDYYVPTTHRLHQHTLNMPPSPSHSSDPPDTTNYNPRTHEPSSSSSQISIAGSVTPKTPSGFKMPTQPASATKDPKYPRYTHAGSQASSAILPNSRSQRGTSVTSRTSISSSRMSVTGGRKRKVVDISSDEEGESDYAPPSDDDDGELHSPEEAERGVKGKKDTVKQQEKRPAVKRAKMPPPPPLAMAAKGAYSKGKNAFGFNDIPKTKPRSAGASKPLHTSTIPSKKNLRPAKSLATQALPPCVRAASARPPAAPPISRTPSARPRTQVSQRKAKPEAEEKISQLSEAEEFWTQESIVDAEEQKDCVVRQKMRRMSITPAPAPSRIGSVETNSRGNDVFEDVLSRRMRQ</sequence>
<feature type="compositionally biased region" description="Low complexity" evidence="2">
    <location>
        <begin position="166"/>
        <end position="185"/>
    </location>
</feature>
<feature type="compositionally biased region" description="Polar residues" evidence="2">
    <location>
        <begin position="278"/>
        <end position="292"/>
    </location>
</feature>
<evidence type="ECO:0000313" key="4">
    <source>
        <dbReference type="Proteomes" id="UP000800038"/>
    </source>
</evidence>
<feature type="region of interest" description="Disordered" evidence="2">
    <location>
        <begin position="797"/>
        <end position="828"/>
    </location>
</feature>
<feature type="compositionally biased region" description="Polar residues" evidence="2">
    <location>
        <begin position="375"/>
        <end position="384"/>
    </location>
</feature>
<proteinExistence type="predicted"/>
<evidence type="ECO:0000256" key="1">
    <source>
        <dbReference type="SAM" id="Coils"/>
    </source>
</evidence>
<evidence type="ECO:0000256" key="2">
    <source>
        <dbReference type="SAM" id="MobiDB-lite"/>
    </source>
</evidence>
<feature type="compositionally biased region" description="Polar residues" evidence="2">
    <location>
        <begin position="561"/>
        <end position="576"/>
    </location>
</feature>
<feature type="region of interest" description="Disordered" evidence="2">
    <location>
        <begin position="271"/>
        <end position="292"/>
    </location>
</feature>
<feature type="region of interest" description="Disordered" evidence="2">
    <location>
        <begin position="372"/>
        <end position="417"/>
    </location>
</feature>
<protein>
    <submittedName>
        <fullName evidence="3">Uncharacterized protein</fullName>
    </submittedName>
</protein>
<feature type="compositionally biased region" description="Polar residues" evidence="2">
    <location>
        <begin position="238"/>
        <end position="249"/>
    </location>
</feature>
<feature type="compositionally biased region" description="Low complexity" evidence="2">
    <location>
        <begin position="724"/>
        <end position="745"/>
    </location>
</feature>
<dbReference type="EMBL" id="ML976118">
    <property type="protein sequence ID" value="KAF1937997.1"/>
    <property type="molecule type" value="Genomic_DNA"/>
</dbReference>
<feature type="compositionally biased region" description="Polar residues" evidence="2">
    <location>
        <begin position="111"/>
        <end position="135"/>
    </location>
</feature>